<dbReference type="AlphaFoldDB" id="A0A0F9CMZ1"/>
<keyword evidence="1" id="KW-0812">Transmembrane</keyword>
<reference evidence="2" key="1">
    <citation type="journal article" date="2015" name="Nature">
        <title>Complex archaea that bridge the gap between prokaryotes and eukaryotes.</title>
        <authorList>
            <person name="Spang A."/>
            <person name="Saw J.H."/>
            <person name="Jorgensen S.L."/>
            <person name="Zaremba-Niedzwiedzka K."/>
            <person name="Martijn J."/>
            <person name="Lind A.E."/>
            <person name="van Eijk R."/>
            <person name="Schleper C."/>
            <person name="Guy L."/>
            <person name="Ettema T.J."/>
        </authorList>
    </citation>
    <scope>NUCLEOTIDE SEQUENCE</scope>
</reference>
<comment type="caution">
    <text evidence="2">The sequence shown here is derived from an EMBL/GenBank/DDBJ whole genome shotgun (WGS) entry which is preliminary data.</text>
</comment>
<sequence length="83" mass="9671">MLLLVFLILFAFIFLGFMSKNFYLYSKRKDESTIGRVTLWSAVVYMVLALILFVISFVMLRDSKVQYTVNFQKLVSTEALAQE</sequence>
<keyword evidence="1" id="KW-0472">Membrane</keyword>
<proteinExistence type="predicted"/>
<keyword evidence="1" id="KW-1133">Transmembrane helix</keyword>
<gene>
    <name evidence="2" type="ORF">LCGC14_2381670</name>
</gene>
<evidence type="ECO:0000256" key="1">
    <source>
        <dbReference type="SAM" id="Phobius"/>
    </source>
</evidence>
<protein>
    <submittedName>
        <fullName evidence="2">Uncharacterized protein</fullName>
    </submittedName>
</protein>
<dbReference type="EMBL" id="LAZR01035337">
    <property type="protein sequence ID" value="KKL27787.1"/>
    <property type="molecule type" value="Genomic_DNA"/>
</dbReference>
<evidence type="ECO:0000313" key="2">
    <source>
        <dbReference type="EMBL" id="KKL27787.1"/>
    </source>
</evidence>
<accession>A0A0F9CMZ1</accession>
<organism evidence="2">
    <name type="scientific">marine sediment metagenome</name>
    <dbReference type="NCBI Taxonomy" id="412755"/>
    <lineage>
        <taxon>unclassified sequences</taxon>
        <taxon>metagenomes</taxon>
        <taxon>ecological metagenomes</taxon>
    </lineage>
</organism>
<feature type="transmembrane region" description="Helical" evidence="1">
    <location>
        <begin position="42"/>
        <end position="60"/>
    </location>
</feature>
<name>A0A0F9CMZ1_9ZZZZ</name>